<dbReference type="InterPro" id="IPR028098">
    <property type="entry name" value="Glyco_trans_4-like_N"/>
</dbReference>
<protein>
    <submittedName>
        <fullName evidence="4">Glycosyltransferase family 4 protein</fullName>
    </submittedName>
</protein>
<keyword evidence="2 4" id="KW-0808">Transferase</keyword>
<dbReference type="GO" id="GO:0009103">
    <property type="term" value="P:lipopolysaccharide biosynthetic process"/>
    <property type="evidence" value="ECO:0007669"/>
    <property type="project" value="TreeGrafter"/>
</dbReference>
<dbReference type="GO" id="GO:0016757">
    <property type="term" value="F:glycosyltransferase activity"/>
    <property type="evidence" value="ECO:0007669"/>
    <property type="project" value="UniProtKB-KW"/>
</dbReference>
<dbReference type="EMBL" id="WBJY01000002">
    <property type="protein sequence ID" value="KAB1648297.1"/>
    <property type="molecule type" value="Genomic_DNA"/>
</dbReference>
<name>A0A6H9WIG7_9MICO</name>
<feature type="domain" description="Glycosyltransferase subfamily 4-like N-terminal" evidence="3">
    <location>
        <begin position="36"/>
        <end position="214"/>
    </location>
</feature>
<evidence type="ECO:0000259" key="3">
    <source>
        <dbReference type="Pfam" id="PF13579"/>
    </source>
</evidence>
<accession>A0A6H9WIG7</accession>
<comment type="caution">
    <text evidence="4">The sequence shown here is derived from an EMBL/GenBank/DDBJ whole genome shotgun (WGS) entry which is preliminary data.</text>
</comment>
<evidence type="ECO:0000256" key="1">
    <source>
        <dbReference type="ARBA" id="ARBA00022676"/>
    </source>
</evidence>
<dbReference type="Pfam" id="PF13692">
    <property type="entry name" value="Glyco_trans_1_4"/>
    <property type="match status" value="1"/>
</dbReference>
<dbReference type="SUPFAM" id="SSF53756">
    <property type="entry name" value="UDP-Glycosyltransferase/glycogen phosphorylase"/>
    <property type="match status" value="1"/>
</dbReference>
<organism evidence="4 5">
    <name type="scientific">Pseudoclavibacter endophyticus</name>
    <dbReference type="NCBI Taxonomy" id="1778590"/>
    <lineage>
        <taxon>Bacteria</taxon>
        <taxon>Bacillati</taxon>
        <taxon>Actinomycetota</taxon>
        <taxon>Actinomycetes</taxon>
        <taxon>Micrococcales</taxon>
        <taxon>Microbacteriaceae</taxon>
        <taxon>Pseudoclavibacter</taxon>
    </lineage>
</organism>
<dbReference type="Gene3D" id="3.40.50.2000">
    <property type="entry name" value="Glycogen Phosphorylase B"/>
    <property type="match status" value="2"/>
</dbReference>
<evidence type="ECO:0000313" key="5">
    <source>
        <dbReference type="Proteomes" id="UP000431744"/>
    </source>
</evidence>
<proteinExistence type="predicted"/>
<dbReference type="Pfam" id="PF13579">
    <property type="entry name" value="Glyco_trans_4_4"/>
    <property type="match status" value="1"/>
</dbReference>
<dbReference type="OrthoDB" id="3180470at2"/>
<keyword evidence="5" id="KW-1185">Reference proteome</keyword>
<reference evidence="4 5" key="1">
    <citation type="submission" date="2019-09" db="EMBL/GenBank/DDBJ databases">
        <title>Phylogeny of genus Pseudoclavibacter and closely related genus.</title>
        <authorList>
            <person name="Li Y."/>
        </authorList>
    </citation>
    <scope>NUCLEOTIDE SEQUENCE [LARGE SCALE GENOMIC DNA]</scope>
    <source>
        <strain evidence="4 5">EGI 60007</strain>
    </source>
</reference>
<dbReference type="AlphaFoldDB" id="A0A6H9WIG7"/>
<sequence length="421" mass="46192">MVNVSDGPHVETRSVWIINHHTTLPSKDGRMGRHLGIAQYLESCGWKATLFVASTTHPSGSQRLKGPRLFRRGIERGVATVWIKVPAYGQSLVRRLLSMVLFASMLIWLPLGRGVRRPDVVVGSTVHPFAAWAAMMLARRKRVPFVYEIRDIWPETLVDLGTLNKDSRISKLLSALSMQLCRQAASVISPLPGVRQYLDENGFSEKPFYWIPNGVDDSFVGATVDEDEASGSFTFMYLGAQGRANALEGVISAFAEARGHSRLSNSRLVLVGDGPMQAQLRGVASSSGCAEAIEFRHRIPRSEVQDTARRADCLVANMYDNSVYRYGISLNKLYDYMLAGRPIIFASSALNDPVQEAGCGVSVSANDVHGIAKAMVEIACMSPQGRKDLGVKGYDFVLKNNTYSSLAVKFSRVLNLVAGIH</sequence>
<dbReference type="Proteomes" id="UP000431744">
    <property type="component" value="Unassembled WGS sequence"/>
</dbReference>
<dbReference type="CDD" id="cd03794">
    <property type="entry name" value="GT4_WbuB-like"/>
    <property type="match status" value="1"/>
</dbReference>
<dbReference type="PANTHER" id="PTHR46401">
    <property type="entry name" value="GLYCOSYLTRANSFERASE WBBK-RELATED"/>
    <property type="match status" value="1"/>
</dbReference>
<evidence type="ECO:0000313" key="4">
    <source>
        <dbReference type="EMBL" id="KAB1648297.1"/>
    </source>
</evidence>
<evidence type="ECO:0000256" key="2">
    <source>
        <dbReference type="ARBA" id="ARBA00022679"/>
    </source>
</evidence>
<gene>
    <name evidence="4" type="ORF">F8O04_11395</name>
</gene>
<keyword evidence="1" id="KW-0328">Glycosyltransferase</keyword>
<dbReference type="PANTHER" id="PTHR46401:SF2">
    <property type="entry name" value="GLYCOSYLTRANSFERASE WBBK-RELATED"/>
    <property type="match status" value="1"/>
</dbReference>